<evidence type="ECO:0000313" key="1">
    <source>
        <dbReference type="EMBL" id="AHG81724.1"/>
    </source>
</evidence>
<dbReference type="KEGG" id="btre:F542_10060"/>
<reference evidence="1 2" key="1">
    <citation type="journal article" date="2014" name="Genome Announc.">
        <title>Complete Closed Genome Sequences of Three Bibersteinia trehalosi Nasopharyngeal Isolates from Cattle with Shipping Fever.</title>
        <authorList>
            <person name="Harhay G.P."/>
            <person name="McVey D.S."/>
            <person name="Koren S."/>
            <person name="Phillippy A.M."/>
            <person name="Bono J."/>
            <person name="Harhay D.M."/>
            <person name="Clawson M.L."/>
            <person name="Heaton M.P."/>
            <person name="Chitko-McKown C.G."/>
            <person name="Korlach J."/>
            <person name="Smith T.P."/>
        </authorList>
    </citation>
    <scope>NUCLEOTIDE SEQUENCE [LARGE SCALE GENOMIC DNA]</scope>
    <source>
        <strain evidence="1 2">USDA-ARS-USMARC-188</strain>
    </source>
</reference>
<proteinExistence type="predicted"/>
<gene>
    <name evidence="1" type="ORF">F542_10060</name>
</gene>
<evidence type="ECO:0000313" key="2">
    <source>
        <dbReference type="Proteomes" id="UP000019091"/>
    </source>
</evidence>
<protein>
    <submittedName>
        <fullName evidence="1">Uncharacterized protein</fullName>
    </submittedName>
</protein>
<accession>A0A4V7I9L0</accession>
<dbReference type="EMBL" id="CP006954">
    <property type="protein sequence ID" value="AHG81724.1"/>
    <property type="molecule type" value="Genomic_DNA"/>
</dbReference>
<dbReference type="AlphaFoldDB" id="A0A4V7I9L0"/>
<organism evidence="1 2">
    <name type="scientific">Bibersteinia trehalosi USDA-ARS-USMARC-188</name>
    <dbReference type="NCBI Taxonomy" id="1263829"/>
    <lineage>
        <taxon>Bacteria</taxon>
        <taxon>Pseudomonadati</taxon>
        <taxon>Pseudomonadota</taxon>
        <taxon>Gammaproteobacteria</taxon>
        <taxon>Pasteurellales</taxon>
        <taxon>Pasteurellaceae</taxon>
        <taxon>Bibersteinia</taxon>
    </lineage>
</organism>
<dbReference type="Proteomes" id="UP000019091">
    <property type="component" value="Chromosome"/>
</dbReference>
<sequence length="39" mass="4491">MNYKRLIMLSILQILVRERTLVPSGHRRDCGKGLSDLHA</sequence>
<name>A0A4V7I9L0_BIBTR</name>